<organism evidence="3 4">
    <name type="scientific">Funneliformis caledonium</name>
    <dbReference type="NCBI Taxonomy" id="1117310"/>
    <lineage>
        <taxon>Eukaryota</taxon>
        <taxon>Fungi</taxon>
        <taxon>Fungi incertae sedis</taxon>
        <taxon>Mucoromycota</taxon>
        <taxon>Glomeromycotina</taxon>
        <taxon>Glomeromycetes</taxon>
        <taxon>Glomerales</taxon>
        <taxon>Glomeraceae</taxon>
        <taxon>Funneliformis</taxon>
    </lineage>
</organism>
<protein>
    <submittedName>
        <fullName evidence="3">10180_t:CDS:1</fullName>
    </submittedName>
</protein>
<evidence type="ECO:0000313" key="4">
    <source>
        <dbReference type="Proteomes" id="UP000789570"/>
    </source>
</evidence>
<dbReference type="OrthoDB" id="2189509at2759"/>
<feature type="compositionally biased region" description="Low complexity" evidence="1">
    <location>
        <begin position="63"/>
        <end position="74"/>
    </location>
</feature>
<accession>A0A9N9FSJ6</accession>
<feature type="compositionally biased region" description="Polar residues" evidence="1">
    <location>
        <begin position="281"/>
        <end position="306"/>
    </location>
</feature>
<dbReference type="Proteomes" id="UP000789570">
    <property type="component" value="Unassembled WGS sequence"/>
</dbReference>
<keyword evidence="2" id="KW-0472">Membrane</keyword>
<dbReference type="Pfam" id="PF17010">
    <property type="entry name" value="DUF5092"/>
    <property type="match status" value="1"/>
</dbReference>
<evidence type="ECO:0000256" key="2">
    <source>
        <dbReference type="SAM" id="Phobius"/>
    </source>
</evidence>
<reference evidence="3" key="1">
    <citation type="submission" date="2021-06" db="EMBL/GenBank/DDBJ databases">
        <authorList>
            <person name="Kallberg Y."/>
            <person name="Tangrot J."/>
            <person name="Rosling A."/>
        </authorList>
    </citation>
    <scope>NUCLEOTIDE SEQUENCE</scope>
    <source>
        <strain evidence="3">UK204</strain>
    </source>
</reference>
<keyword evidence="2" id="KW-0812">Transmembrane</keyword>
<feature type="transmembrane region" description="Helical" evidence="2">
    <location>
        <begin position="428"/>
        <end position="448"/>
    </location>
</feature>
<dbReference type="EMBL" id="CAJVPQ010001443">
    <property type="protein sequence ID" value="CAG8553333.1"/>
    <property type="molecule type" value="Genomic_DNA"/>
</dbReference>
<feature type="transmembrane region" description="Helical" evidence="2">
    <location>
        <begin position="454"/>
        <end position="477"/>
    </location>
</feature>
<feature type="region of interest" description="Disordered" evidence="1">
    <location>
        <begin position="1"/>
        <end position="28"/>
    </location>
</feature>
<gene>
    <name evidence="3" type="ORF">FCALED_LOCUS6230</name>
</gene>
<keyword evidence="4" id="KW-1185">Reference proteome</keyword>
<comment type="caution">
    <text evidence="3">The sequence shown here is derived from an EMBL/GenBank/DDBJ whole genome shotgun (WGS) entry which is preliminary data.</text>
</comment>
<evidence type="ECO:0000256" key="1">
    <source>
        <dbReference type="SAM" id="MobiDB-lite"/>
    </source>
</evidence>
<evidence type="ECO:0000313" key="3">
    <source>
        <dbReference type="EMBL" id="CAG8553333.1"/>
    </source>
</evidence>
<dbReference type="InterPro" id="IPR031537">
    <property type="entry name" value="DUF5092"/>
</dbReference>
<feature type="region of interest" description="Disordered" evidence="1">
    <location>
        <begin position="51"/>
        <end position="74"/>
    </location>
</feature>
<name>A0A9N9FSJ6_9GLOM</name>
<feature type="compositionally biased region" description="Basic and acidic residues" evidence="1">
    <location>
        <begin position="10"/>
        <end position="22"/>
    </location>
</feature>
<dbReference type="AlphaFoldDB" id="A0A9N9FSJ6"/>
<keyword evidence="2" id="KW-1133">Transmembrane helix</keyword>
<feature type="region of interest" description="Disordered" evidence="1">
    <location>
        <begin position="279"/>
        <end position="306"/>
    </location>
</feature>
<proteinExistence type="predicted"/>
<sequence>MTTEECQEGLTKEESTNKEDNGQHTTDNILHSVSIDNEKRLSTSERVIQFIGEGHSNKRPKLNENSTEISTENENDTSILHSLDATTEDPFTLESFDTLIQQHAEKNKDFIIAKVSTVDPLDELKYYHSFYSGHQINKILFRTQPDQGLLHRMKAKNPLNNMNIIGDVHYYVVKAASVKKSQTFAKSSSMSATSRKTLTVKEKCVTIVATSSLDKTEEVTINFDDVISMADRLHSAPPSIWNFKNEEEVLVAIEMNSHSSKNANNKRCKEFSISIPKNDDNINPSSSLENQPILSPTPTVTQSPINVESPSIPLNEIDMGDNSIHYKAIFYATDDDFLMRSTVRQFFKSNALDPVDAQLFTINSSPHNVSTTINTTPPSARLERMVTNNGADFSETTSTPSQSRRNSQSINAHSRWWRTIHNLRMNKGLKWLVLMYMVFGFLLIRFVVNETYAYLMAFLLMLCLFLVFCVGSGVGIWGR</sequence>